<evidence type="ECO:0000256" key="4">
    <source>
        <dbReference type="ARBA" id="ARBA00022970"/>
    </source>
</evidence>
<protein>
    <submittedName>
        <fullName evidence="6">ABC transporter</fullName>
    </submittedName>
</protein>
<evidence type="ECO:0000313" key="6">
    <source>
        <dbReference type="EMBL" id="ORO99628.1"/>
    </source>
</evidence>
<dbReference type="GO" id="GO:0005886">
    <property type="term" value="C:plasma membrane"/>
    <property type="evidence" value="ECO:0007669"/>
    <property type="project" value="TreeGrafter"/>
</dbReference>
<dbReference type="Gene3D" id="3.40.50.300">
    <property type="entry name" value="P-loop containing nucleotide triphosphate hydrolases"/>
    <property type="match status" value="1"/>
</dbReference>
<keyword evidence="3" id="KW-0067">ATP-binding</keyword>
<evidence type="ECO:0000313" key="7">
    <source>
        <dbReference type="Proteomes" id="UP000193234"/>
    </source>
</evidence>
<evidence type="ECO:0000256" key="1">
    <source>
        <dbReference type="ARBA" id="ARBA00022448"/>
    </source>
</evidence>
<dbReference type="Pfam" id="PF00005">
    <property type="entry name" value="ABC_tran"/>
    <property type="match status" value="1"/>
</dbReference>
<name>A0A1X1KJX8_STRMT</name>
<dbReference type="GO" id="GO:0006865">
    <property type="term" value="P:amino acid transport"/>
    <property type="evidence" value="ECO:0007669"/>
    <property type="project" value="UniProtKB-KW"/>
</dbReference>
<dbReference type="FunFam" id="3.40.50.300:FF:000032">
    <property type="entry name" value="Export ABC transporter ATP-binding protein"/>
    <property type="match status" value="1"/>
</dbReference>
<dbReference type="SMART" id="SM00382">
    <property type="entry name" value="AAA"/>
    <property type="match status" value="1"/>
</dbReference>
<evidence type="ECO:0000256" key="3">
    <source>
        <dbReference type="ARBA" id="ARBA00022840"/>
    </source>
</evidence>
<dbReference type="RefSeq" id="WP_049511084.1">
    <property type="nucleotide sequence ID" value="NZ_JALDWD010000001.1"/>
</dbReference>
<keyword evidence="2" id="KW-0547">Nucleotide-binding</keyword>
<dbReference type="GO" id="GO:0022857">
    <property type="term" value="F:transmembrane transporter activity"/>
    <property type="evidence" value="ECO:0007669"/>
    <property type="project" value="TreeGrafter"/>
</dbReference>
<proteinExistence type="predicted"/>
<reference evidence="6 7" key="1">
    <citation type="journal article" date="2016" name="Eur. J. Clin. Microbiol. Infect. Dis.">
        <title>Whole genome sequencing as a tool for phylogenetic analysis of clinical strains of Mitis group streptococci.</title>
        <authorList>
            <person name="Rasmussen L.H."/>
            <person name="Dargis R."/>
            <person name="Hojholt K."/>
            <person name="Christensen J.J."/>
            <person name="Skovgaard O."/>
            <person name="Justesen U.S."/>
            <person name="Rosenvinge F.S."/>
            <person name="Moser C."/>
            <person name="Lukjancenko O."/>
            <person name="Rasmussen S."/>
            <person name="Nielsen X.C."/>
        </authorList>
    </citation>
    <scope>NUCLEOTIDE SEQUENCE [LARGE SCALE GENOMIC DNA]</scope>
    <source>
        <strain evidence="6 7">RH_12363_08</strain>
    </source>
</reference>
<accession>A0A1X1KJX8</accession>
<keyword evidence="4" id="KW-0029">Amino-acid transport</keyword>
<feature type="domain" description="ABC transporter" evidence="5">
    <location>
        <begin position="5"/>
        <end position="244"/>
    </location>
</feature>
<dbReference type="InterPro" id="IPR015854">
    <property type="entry name" value="ABC_transpr_LolD-like"/>
</dbReference>
<dbReference type="GO" id="GO:0005524">
    <property type="term" value="F:ATP binding"/>
    <property type="evidence" value="ECO:0007669"/>
    <property type="project" value="UniProtKB-KW"/>
</dbReference>
<dbReference type="CDD" id="cd03255">
    <property type="entry name" value="ABC_MJ0796_LolCDE_FtsE"/>
    <property type="match status" value="1"/>
</dbReference>
<dbReference type="GO" id="GO:0098796">
    <property type="term" value="C:membrane protein complex"/>
    <property type="evidence" value="ECO:0007669"/>
    <property type="project" value="UniProtKB-ARBA"/>
</dbReference>
<organism evidence="6 7">
    <name type="scientific">Streptococcus mitis</name>
    <dbReference type="NCBI Taxonomy" id="28037"/>
    <lineage>
        <taxon>Bacteria</taxon>
        <taxon>Bacillati</taxon>
        <taxon>Bacillota</taxon>
        <taxon>Bacilli</taxon>
        <taxon>Lactobacillales</taxon>
        <taxon>Streptococcaceae</taxon>
        <taxon>Streptococcus</taxon>
        <taxon>Streptococcus mitis group</taxon>
    </lineage>
</organism>
<dbReference type="PANTHER" id="PTHR24220">
    <property type="entry name" value="IMPORT ATP-BINDING PROTEIN"/>
    <property type="match status" value="1"/>
</dbReference>
<dbReference type="InterPro" id="IPR003593">
    <property type="entry name" value="AAA+_ATPase"/>
</dbReference>
<dbReference type="PANTHER" id="PTHR24220:SF674">
    <property type="entry name" value="BACITRACIN EXPORT ATP-BINDING PROTEIN BCEA"/>
    <property type="match status" value="1"/>
</dbReference>
<dbReference type="EMBL" id="NCVJ01000019">
    <property type="protein sequence ID" value="ORO99628.1"/>
    <property type="molecule type" value="Genomic_DNA"/>
</dbReference>
<dbReference type="InterPro" id="IPR027417">
    <property type="entry name" value="P-loop_NTPase"/>
</dbReference>
<dbReference type="PROSITE" id="PS50893">
    <property type="entry name" value="ABC_TRANSPORTER_2"/>
    <property type="match status" value="1"/>
</dbReference>
<dbReference type="GO" id="GO:0016887">
    <property type="term" value="F:ATP hydrolysis activity"/>
    <property type="evidence" value="ECO:0007669"/>
    <property type="project" value="InterPro"/>
</dbReference>
<keyword evidence="1" id="KW-0813">Transport</keyword>
<evidence type="ECO:0000259" key="5">
    <source>
        <dbReference type="PROSITE" id="PS50893"/>
    </source>
</evidence>
<dbReference type="AlphaFoldDB" id="A0A1X1KJX8"/>
<dbReference type="Proteomes" id="UP000193234">
    <property type="component" value="Unassembled WGS sequence"/>
</dbReference>
<dbReference type="InterPro" id="IPR003439">
    <property type="entry name" value="ABC_transporter-like_ATP-bd"/>
</dbReference>
<dbReference type="SUPFAM" id="SSF52540">
    <property type="entry name" value="P-loop containing nucleoside triphosphate hydrolases"/>
    <property type="match status" value="1"/>
</dbReference>
<gene>
    <name evidence="6" type="ORF">B7696_04385</name>
</gene>
<sequence>MDTILRVESLKKHYGKEPNITKALDSISFQVVKGEFLGIMGSSGSGKTTLLNCLATIIKPTDGSIQMQEKDLGQLKGSQLADYRGKEIGYLFQNFELLDNLTAKENILLPLSLHKVDANESKVRLELLSQYLDISELLDKFPSQLSGGQRQRVAAARALILDPKIVFADEPTGALDSKNATILMQKLSEMNQVEETTILMVTHDSVAASFCNRILFIQDGKLFHEIRRDYPRESQEDFYHRILKVMAALAGGDGNVF</sequence>
<evidence type="ECO:0000256" key="2">
    <source>
        <dbReference type="ARBA" id="ARBA00022741"/>
    </source>
</evidence>
<dbReference type="InterPro" id="IPR017911">
    <property type="entry name" value="MacB-like_ATP-bd"/>
</dbReference>
<comment type="caution">
    <text evidence="6">The sequence shown here is derived from an EMBL/GenBank/DDBJ whole genome shotgun (WGS) entry which is preliminary data.</text>
</comment>